<dbReference type="Pfam" id="PF09604">
    <property type="entry name" value="Potass_KdpF"/>
    <property type="match status" value="1"/>
</dbReference>
<keyword evidence="1" id="KW-0812">Transmembrane</keyword>
<protein>
    <submittedName>
        <fullName evidence="2">K+-transporting ATPase KdpF subunit</fullName>
    </submittedName>
</protein>
<keyword evidence="3" id="KW-1185">Reference proteome</keyword>
<feature type="transmembrane region" description="Helical" evidence="1">
    <location>
        <begin position="12"/>
        <end position="37"/>
    </location>
</feature>
<dbReference type="EMBL" id="SMGK01000002">
    <property type="protein sequence ID" value="TCK73918.1"/>
    <property type="molecule type" value="Genomic_DNA"/>
</dbReference>
<dbReference type="RefSeq" id="WP_207901370.1">
    <property type="nucleotide sequence ID" value="NZ_SMGK01000002.1"/>
</dbReference>
<keyword evidence="1" id="KW-0472">Membrane</keyword>
<dbReference type="GO" id="GO:0005886">
    <property type="term" value="C:plasma membrane"/>
    <property type="evidence" value="ECO:0007669"/>
    <property type="project" value="InterPro"/>
</dbReference>
<dbReference type="InterPro" id="IPR011726">
    <property type="entry name" value="KdpF"/>
</dbReference>
<evidence type="ECO:0000256" key="1">
    <source>
        <dbReference type="SAM" id="Phobius"/>
    </source>
</evidence>
<reference evidence="2 3" key="1">
    <citation type="submission" date="2019-03" db="EMBL/GenBank/DDBJ databases">
        <title>Genomic Encyclopedia of Type Strains, Phase IV (KMG-IV): sequencing the most valuable type-strain genomes for metagenomic binning, comparative biology and taxonomic classification.</title>
        <authorList>
            <person name="Goeker M."/>
        </authorList>
    </citation>
    <scope>NUCLEOTIDE SEQUENCE [LARGE SCALE GENOMIC DNA]</scope>
    <source>
        <strain evidence="2 3">DSM 103428</strain>
    </source>
</reference>
<dbReference type="GO" id="GO:0008556">
    <property type="term" value="F:P-type potassium transmembrane transporter activity"/>
    <property type="evidence" value="ECO:0007669"/>
    <property type="project" value="InterPro"/>
</dbReference>
<accession>A0A4R1L6U0</accession>
<gene>
    <name evidence="2" type="ORF">C7378_1537</name>
</gene>
<dbReference type="AlphaFoldDB" id="A0A4R1L6U0"/>
<comment type="caution">
    <text evidence="2">The sequence shown here is derived from an EMBL/GenBank/DDBJ whole genome shotgun (WGS) entry which is preliminary data.</text>
</comment>
<proteinExistence type="predicted"/>
<organism evidence="2 3">
    <name type="scientific">Acidipila rosea</name>
    <dbReference type="NCBI Taxonomy" id="768535"/>
    <lineage>
        <taxon>Bacteria</taxon>
        <taxon>Pseudomonadati</taxon>
        <taxon>Acidobacteriota</taxon>
        <taxon>Terriglobia</taxon>
        <taxon>Terriglobales</taxon>
        <taxon>Acidobacteriaceae</taxon>
        <taxon>Acidipila</taxon>
    </lineage>
</organism>
<evidence type="ECO:0000313" key="3">
    <source>
        <dbReference type="Proteomes" id="UP000295210"/>
    </source>
</evidence>
<keyword evidence="1" id="KW-1133">Transmembrane helix</keyword>
<name>A0A4R1L6U0_9BACT</name>
<dbReference type="Proteomes" id="UP000295210">
    <property type="component" value="Unassembled WGS sequence"/>
</dbReference>
<evidence type="ECO:0000313" key="2">
    <source>
        <dbReference type="EMBL" id="TCK73918.1"/>
    </source>
</evidence>
<sequence>MSKPAKGSGDRRMSILTILILLLTVAVFGYLVATLLFPERF</sequence>